<dbReference type="Proteomes" id="UP000821865">
    <property type="component" value="Chromosome 10"/>
</dbReference>
<organism evidence="1 2">
    <name type="scientific">Dermacentor silvarum</name>
    <name type="common">Tick</name>
    <dbReference type="NCBI Taxonomy" id="543639"/>
    <lineage>
        <taxon>Eukaryota</taxon>
        <taxon>Metazoa</taxon>
        <taxon>Ecdysozoa</taxon>
        <taxon>Arthropoda</taxon>
        <taxon>Chelicerata</taxon>
        <taxon>Arachnida</taxon>
        <taxon>Acari</taxon>
        <taxon>Parasitiformes</taxon>
        <taxon>Ixodida</taxon>
        <taxon>Ixodoidea</taxon>
        <taxon>Ixodidae</taxon>
        <taxon>Rhipicephalinae</taxon>
        <taxon>Dermacentor</taxon>
    </lineage>
</organism>
<reference evidence="1" key="1">
    <citation type="submission" date="2020-05" db="EMBL/GenBank/DDBJ databases">
        <title>Large-scale comparative analyses of tick genomes elucidate their genetic diversity and vector capacities.</title>
        <authorList>
            <person name="Jia N."/>
            <person name="Wang J."/>
            <person name="Shi W."/>
            <person name="Du L."/>
            <person name="Sun Y."/>
            <person name="Zhan W."/>
            <person name="Jiang J."/>
            <person name="Wang Q."/>
            <person name="Zhang B."/>
            <person name="Ji P."/>
            <person name="Sakyi L.B."/>
            <person name="Cui X."/>
            <person name="Yuan T."/>
            <person name="Jiang B."/>
            <person name="Yang W."/>
            <person name="Lam T.T.-Y."/>
            <person name="Chang Q."/>
            <person name="Ding S."/>
            <person name="Wang X."/>
            <person name="Zhu J."/>
            <person name="Ruan X."/>
            <person name="Zhao L."/>
            <person name="Wei J."/>
            <person name="Que T."/>
            <person name="Du C."/>
            <person name="Cheng J."/>
            <person name="Dai P."/>
            <person name="Han X."/>
            <person name="Huang E."/>
            <person name="Gao Y."/>
            <person name="Liu J."/>
            <person name="Shao H."/>
            <person name="Ye R."/>
            <person name="Li L."/>
            <person name="Wei W."/>
            <person name="Wang X."/>
            <person name="Wang C."/>
            <person name="Yang T."/>
            <person name="Huo Q."/>
            <person name="Li W."/>
            <person name="Guo W."/>
            <person name="Chen H."/>
            <person name="Zhou L."/>
            <person name="Ni X."/>
            <person name="Tian J."/>
            <person name="Zhou Y."/>
            <person name="Sheng Y."/>
            <person name="Liu T."/>
            <person name="Pan Y."/>
            <person name="Xia L."/>
            <person name="Li J."/>
            <person name="Zhao F."/>
            <person name="Cao W."/>
        </authorList>
    </citation>
    <scope>NUCLEOTIDE SEQUENCE</scope>
    <source>
        <strain evidence="1">Dsil-2018</strain>
    </source>
</reference>
<proteinExistence type="predicted"/>
<keyword evidence="2" id="KW-1185">Reference proteome</keyword>
<name>A0ACB8DPT0_DERSI</name>
<evidence type="ECO:0000313" key="2">
    <source>
        <dbReference type="Proteomes" id="UP000821865"/>
    </source>
</evidence>
<gene>
    <name evidence="1" type="ORF">HPB49_015666</name>
</gene>
<protein>
    <submittedName>
        <fullName evidence="1">Uncharacterized protein</fullName>
    </submittedName>
</protein>
<accession>A0ACB8DPT0</accession>
<comment type="caution">
    <text evidence="1">The sequence shown here is derived from an EMBL/GenBank/DDBJ whole genome shotgun (WGS) entry which is preliminary data.</text>
</comment>
<evidence type="ECO:0000313" key="1">
    <source>
        <dbReference type="EMBL" id="KAH7974448.1"/>
    </source>
</evidence>
<sequence>MAPPGGSPDRNGSPSKKATSPKAENSSPKGGGSPKPSGPAKSPGGSPKRATDQGVKAKPTGGASPQKGGSPKQVSAGPAKGPAANHAAKPTGGGSPKRAGGGSPKPTDAARKPAATTSAKQGGSPAKVVASKAKAARESPQLGSPSKIAGASKSPADALTAATTHTPIWMQPDAATLPPKAAASAEGTPGSAASGRVSAVSRRVKKITGKLLDMVGSRSSRDANEQPAPSAATATGRAGPGARPKLTQLSKRQQPSGSTGGDSPDRGFRRWLKKRMRRTRSAEGVPREEEPRSGINSVGRTLLTAAVIAVVTVLLCVIMLAVTWRVVTGSWSTRAREHGLSAGHDSNDSSAKRVTSGRSCVADASGSTCVDRYEALFRDSVDTSTNPCGNFYQYACGAWKRNHARSATMTAWKEFASNVIQRVREEKVSALRRHDEPLGQAARFLEACLDAGRGFSEGVGVENDVKAVLAEGGLTWPNRNDHADFVSSLFFMARHVALPVFFGIEVGYTDDGLRALLFLLDFQFQRTLRRFREHMKTDRGKQDVRAAYKSFTEGAFDEARYAEVVSALYAMTKVFDIYVDAVDKEEQEHVSSLGEYAPSVPEEKWRSLLHHYLRYYFSDLEAVVLYNARSFAAIFEALRDRGEAVMSDVLGFLGVQAAIYYTSGTLRDVFFDSPGEAVSQQEHYCFARAYRFYEHALNNFLLEGNASAAASLEEFRNLAERIRTQFPRLLELDTFQSDTSPRATEYNVRALFDIVEKSRPEFFVPHYAGYPNVTNSALRNWMALSAHIRKAGASSAEFVESAGAGGQVDCAGQCDTVFFRWRLTPYHLGFPWYLPNVHRGVLLAGLGARVAAALFLDYVDRNATSREEVYRKNHACLRAWTPNLGTSPDLDLQAAVSAVATAFRMYEDEANRRANASLFTDVGSVKASQVFFVFGCHLFCGDDRSGERLCNVPLRQSSDFARVFNCDRSSAMNPEKKCVMHI</sequence>
<dbReference type="EMBL" id="CM023479">
    <property type="protein sequence ID" value="KAH7974448.1"/>
    <property type="molecule type" value="Genomic_DNA"/>
</dbReference>